<proteinExistence type="predicted"/>
<dbReference type="InterPro" id="IPR050109">
    <property type="entry name" value="HTH-type_TetR-like_transc_reg"/>
</dbReference>
<keyword evidence="3" id="KW-0804">Transcription</keyword>
<protein>
    <submittedName>
        <fullName evidence="6">Transcriptional regulator, TetR family</fullName>
    </submittedName>
</protein>
<dbReference type="GO" id="GO:0000976">
    <property type="term" value="F:transcription cis-regulatory region binding"/>
    <property type="evidence" value="ECO:0007669"/>
    <property type="project" value="TreeGrafter"/>
</dbReference>
<dbReference type="OrthoDB" id="4709704at2"/>
<evidence type="ECO:0000256" key="4">
    <source>
        <dbReference type="PROSITE-ProRule" id="PRU00335"/>
    </source>
</evidence>
<evidence type="ECO:0000313" key="6">
    <source>
        <dbReference type="EMBL" id="SFO04956.1"/>
    </source>
</evidence>
<dbReference type="PANTHER" id="PTHR30055">
    <property type="entry name" value="HTH-TYPE TRANSCRIPTIONAL REGULATOR RUTR"/>
    <property type="match status" value="1"/>
</dbReference>
<dbReference type="PRINTS" id="PR00455">
    <property type="entry name" value="HTHTETR"/>
</dbReference>
<dbReference type="Gene3D" id="1.10.357.10">
    <property type="entry name" value="Tetracycline Repressor, domain 2"/>
    <property type="match status" value="1"/>
</dbReference>
<dbReference type="RefSeq" id="WP_093349462.1">
    <property type="nucleotide sequence ID" value="NZ_FOUY01000028.1"/>
</dbReference>
<dbReference type="AlphaFoldDB" id="A0A1I5E0H6"/>
<keyword evidence="1" id="KW-0805">Transcription regulation</keyword>
<dbReference type="SUPFAM" id="SSF48498">
    <property type="entry name" value="Tetracyclin repressor-like, C-terminal domain"/>
    <property type="match status" value="1"/>
</dbReference>
<name>A0A1I5E0H6_PSUAM</name>
<dbReference type="Pfam" id="PF00440">
    <property type="entry name" value="TetR_N"/>
    <property type="match status" value="1"/>
</dbReference>
<dbReference type="EMBL" id="FOUY01000028">
    <property type="protein sequence ID" value="SFO04956.1"/>
    <property type="molecule type" value="Genomic_DNA"/>
</dbReference>
<dbReference type="SUPFAM" id="SSF46689">
    <property type="entry name" value="Homeodomain-like"/>
    <property type="match status" value="1"/>
</dbReference>
<evidence type="ECO:0000256" key="1">
    <source>
        <dbReference type="ARBA" id="ARBA00023015"/>
    </source>
</evidence>
<dbReference type="Proteomes" id="UP000199614">
    <property type="component" value="Unassembled WGS sequence"/>
</dbReference>
<evidence type="ECO:0000256" key="2">
    <source>
        <dbReference type="ARBA" id="ARBA00023125"/>
    </source>
</evidence>
<accession>A0A1I5E0H6</accession>
<evidence type="ECO:0000313" key="7">
    <source>
        <dbReference type="Proteomes" id="UP000199614"/>
    </source>
</evidence>
<evidence type="ECO:0000259" key="5">
    <source>
        <dbReference type="PROSITE" id="PS50977"/>
    </source>
</evidence>
<dbReference type="STRING" id="260086.SAMN05216207_102846"/>
<sequence>MPKLIGDSLATHREQVRERVFTALREQLYQRGFEAVTLSGVAAAAGVGRSAMYNHFPDRQALLVAFVEDEAARYVADLDAALAGASCPPDRLAVFARLQLHRLAEFHLPPGQALAGALDPQAYRRIAAHADPIGDRLVAILRAGAADGSMVDEDPAVLAALVSSALSSRRIVDVAPAELDATVRTAVRAVLRMVTPAGGSPDERTSTTGAD</sequence>
<gene>
    <name evidence="6" type="ORF">SAMN05216207_102846</name>
</gene>
<feature type="domain" description="HTH tetR-type" evidence="5">
    <location>
        <begin position="14"/>
        <end position="74"/>
    </location>
</feature>
<reference evidence="6 7" key="1">
    <citation type="submission" date="2016-10" db="EMBL/GenBank/DDBJ databases">
        <authorList>
            <person name="de Groot N.N."/>
        </authorList>
    </citation>
    <scope>NUCLEOTIDE SEQUENCE [LARGE SCALE GENOMIC DNA]</scope>
    <source>
        <strain evidence="6 7">CGMCC 4.1877</strain>
    </source>
</reference>
<keyword evidence="2 4" id="KW-0238">DNA-binding</keyword>
<dbReference type="GO" id="GO:0003700">
    <property type="term" value="F:DNA-binding transcription factor activity"/>
    <property type="evidence" value="ECO:0007669"/>
    <property type="project" value="TreeGrafter"/>
</dbReference>
<dbReference type="InterPro" id="IPR009057">
    <property type="entry name" value="Homeodomain-like_sf"/>
</dbReference>
<keyword evidence="7" id="KW-1185">Reference proteome</keyword>
<feature type="DNA-binding region" description="H-T-H motif" evidence="4">
    <location>
        <begin position="37"/>
        <end position="56"/>
    </location>
</feature>
<dbReference type="InterPro" id="IPR001647">
    <property type="entry name" value="HTH_TetR"/>
</dbReference>
<dbReference type="InterPro" id="IPR036271">
    <property type="entry name" value="Tet_transcr_reg_TetR-rel_C_sf"/>
</dbReference>
<dbReference type="PANTHER" id="PTHR30055:SF234">
    <property type="entry name" value="HTH-TYPE TRANSCRIPTIONAL REGULATOR BETI"/>
    <property type="match status" value="1"/>
</dbReference>
<organism evidence="6 7">
    <name type="scientific">Pseudonocardia ammonioxydans</name>
    <dbReference type="NCBI Taxonomy" id="260086"/>
    <lineage>
        <taxon>Bacteria</taxon>
        <taxon>Bacillati</taxon>
        <taxon>Actinomycetota</taxon>
        <taxon>Actinomycetes</taxon>
        <taxon>Pseudonocardiales</taxon>
        <taxon>Pseudonocardiaceae</taxon>
        <taxon>Pseudonocardia</taxon>
    </lineage>
</organism>
<evidence type="ECO:0000256" key="3">
    <source>
        <dbReference type="ARBA" id="ARBA00023163"/>
    </source>
</evidence>
<dbReference type="PROSITE" id="PS50977">
    <property type="entry name" value="HTH_TETR_2"/>
    <property type="match status" value="1"/>
</dbReference>